<sequence length="205" mass="23326">EKSIMGDEDSSSRKRSAEEEVEKEGGGEGKKQVEEKKSRRSDEGPLPAGWEKRMSRSKGRVYFFNLFTGTTQWEKPMESAERPKNQDVAEVQCMHLLVKHEGSRRPASWRSDKITRSKEDARNILEGYAKDINEQSTIEEKRMKFKALAKEYSDCSSASKGGDLGFFNRKTMQPAFTKASFGLDVDEMSEICDTDSGLHLIWRLA</sequence>
<dbReference type="EMBL" id="BTSY01000006">
    <property type="protein sequence ID" value="GMT33901.1"/>
    <property type="molecule type" value="Genomic_DNA"/>
</dbReference>
<dbReference type="Gene3D" id="3.10.50.40">
    <property type="match status" value="1"/>
</dbReference>
<dbReference type="GO" id="GO:0005829">
    <property type="term" value="C:cytosol"/>
    <property type="evidence" value="ECO:0007669"/>
    <property type="project" value="TreeGrafter"/>
</dbReference>
<feature type="domain" description="WW" evidence="7">
    <location>
        <begin position="44"/>
        <end position="78"/>
    </location>
</feature>
<dbReference type="PANTHER" id="PTHR10657">
    <property type="entry name" value="PEPTIDYL-PROLYL CIS-TRANS ISOMERASE"/>
    <property type="match status" value="1"/>
</dbReference>
<feature type="compositionally biased region" description="Basic and acidic residues" evidence="6">
    <location>
        <begin position="1"/>
        <end position="43"/>
    </location>
</feature>
<dbReference type="Pfam" id="PF00639">
    <property type="entry name" value="Rotamase"/>
    <property type="match status" value="1"/>
</dbReference>
<evidence type="ECO:0000256" key="6">
    <source>
        <dbReference type="SAM" id="MobiDB-lite"/>
    </source>
</evidence>
<dbReference type="PANTHER" id="PTHR10657:SF4">
    <property type="entry name" value="PEPTIDYL-PROLYL CIS-TRANS ISOMERASE-RELATED"/>
    <property type="match status" value="1"/>
</dbReference>
<dbReference type="InterPro" id="IPR051370">
    <property type="entry name" value="PPIase_Pin1"/>
</dbReference>
<reference evidence="9" key="1">
    <citation type="submission" date="2023-10" db="EMBL/GenBank/DDBJ databases">
        <title>Genome assembly of Pristionchus species.</title>
        <authorList>
            <person name="Yoshida K."/>
            <person name="Sommer R.J."/>
        </authorList>
    </citation>
    <scope>NUCLEOTIDE SEQUENCE</scope>
    <source>
        <strain evidence="9">RS5133</strain>
    </source>
</reference>
<dbReference type="GO" id="GO:0010604">
    <property type="term" value="P:positive regulation of macromolecule metabolic process"/>
    <property type="evidence" value="ECO:0007669"/>
    <property type="project" value="UniProtKB-ARBA"/>
</dbReference>
<dbReference type="PROSITE" id="PS50020">
    <property type="entry name" value="WW_DOMAIN_2"/>
    <property type="match status" value="1"/>
</dbReference>
<dbReference type="SUPFAM" id="SSF54534">
    <property type="entry name" value="FKBP-like"/>
    <property type="match status" value="1"/>
</dbReference>
<dbReference type="Proteomes" id="UP001432322">
    <property type="component" value="Unassembled WGS sequence"/>
</dbReference>
<keyword evidence="2 4" id="KW-0697">Rotamase</keyword>
<keyword evidence="3 4" id="KW-0413">Isomerase</keyword>
<proteinExistence type="predicted"/>
<dbReference type="GO" id="GO:0080090">
    <property type="term" value="P:regulation of primary metabolic process"/>
    <property type="evidence" value="ECO:0007669"/>
    <property type="project" value="UniProtKB-ARBA"/>
</dbReference>
<dbReference type="InterPro" id="IPR001202">
    <property type="entry name" value="WW_dom"/>
</dbReference>
<dbReference type="GO" id="GO:0005634">
    <property type="term" value="C:nucleus"/>
    <property type="evidence" value="ECO:0007669"/>
    <property type="project" value="TreeGrafter"/>
</dbReference>
<dbReference type="PROSITE" id="PS01159">
    <property type="entry name" value="WW_DOMAIN_1"/>
    <property type="match status" value="1"/>
</dbReference>
<evidence type="ECO:0000259" key="7">
    <source>
        <dbReference type="PROSITE" id="PS50020"/>
    </source>
</evidence>
<comment type="catalytic activity">
    <reaction evidence="1 5">
        <text>[protein]-peptidylproline (omega=180) = [protein]-peptidylproline (omega=0)</text>
        <dbReference type="Rhea" id="RHEA:16237"/>
        <dbReference type="Rhea" id="RHEA-COMP:10747"/>
        <dbReference type="Rhea" id="RHEA-COMP:10748"/>
        <dbReference type="ChEBI" id="CHEBI:83833"/>
        <dbReference type="ChEBI" id="CHEBI:83834"/>
        <dbReference type="EC" id="5.2.1.8"/>
    </reaction>
</comment>
<keyword evidence="10" id="KW-1185">Reference proteome</keyword>
<organism evidence="9 10">
    <name type="scientific">Pristionchus fissidentatus</name>
    <dbReference type="NCBI Taxonomy" id="1538716"/>
    <lineage>
        <taxon>Eukaryota</taxon>
        <taxon>Metazoa</taxon>
        <taxon>Ecdysozoa</taxon>
        <taxon>Nematoda</taxon>
        <taxon>Chromadorea</taxon>
        <taxon>Rhabditida</taxon>
        <taxon>Rhabditina</taxon>
        <taxon>Diplogasteromorpha</taxon>
        <taxon>Diplogasteroidea</taxon>
        <taxon>Neodiplogasteridae</taxon>
        <taxon>Pristionchus</taxon>
    </lineage>
</organism>
<feature type="region of interest" description="Disordered" evidence="6">
    <location>
        <begin position="1"/>
        <end position="52"/>
    </location>
</feature>
<dbReference type="FunFam" id="3.10.50.40:FF:000026">
    <property type="entry name" value="Peptidyl-prolyl cis-trans isomerase"/>
    <property type="match status" value="1"/>
</dbReference>
<dbReference type="AlphaFoldDB" id="A0AAV5WNP6"/>
<dbReference type="PROSITE" id="PS50198">
    <property type="entry name" value="PPIC_PPIASE_2"/>
    <property type="match status" value="1"/>
</dbReference>
<comment type="caution">
    <text evidence="9">The sequence shown here is derived from an EMBL/GenBank/DDBJ whole genome shotgun (WGS) entry which is preliminary data.</text>
</comment>
<evidence type="ECO:0000259" key="8">
    <source>
        <dbReference type="PROSITE" id="PS50198"/>
    </source>
</evidence>
<gene>
    <name evidence="9" type="ORF">PFISCL1PPCAC_25198</name>
</gene>
<evidence type="ECO:0000256" key="2">
    <source>
        <dbReference type="ARBA" id="ARBA00023110"/>
    </source>
</evidence>
<accession>A0AAV5WNP6</accession>
<name>A0AAV5WNP6_9BILA</name>
<dbReference type="CDD" id="cd00201">
    <property type="entry name" value="WW"/>
    <property type="match status" value="1"/>
</dbReference>
<evidence type="ECO:0000313" key="9">
    <source>
        <dbReference type="EMBL" id="GMT33901.1"/>
    </source>
</evidence>
<dbReference type="Gene3D" id="2.20.70.10">
    <property type="match status" value="1"/>
</dbReference>
<evidence type="ECO:0000256" key="3">
    <source>
        <dbReference type="ARBA" id="ARBA00023235"/>
    </source>
</evidence>
<evidence type="ECO:0000256" key="5">
    <source>
        <dbReference type="RuleBase" id="RU363014"/>
    </source>
</evidence>
<dbReference type="SMART" id="SM00456">
    <property type="entry name" value="WW"/>
    <property type="match status" value="1"/>
</dbReference>
<evidence type="ECO:0000313" key="10">
    <source>
        <dbReference type="Proteomes" id="UP001432322"/>
    </source>
</evidence>
<dbReference type="InterPro" id="IPR036020">
    <property type="entry name" value="WW_dom_sf"/>
</dbReference>
<dbReference type="GO" id="GO:0003755">
    <property type="term" value="F:peptidyl-prolyl cis-trans isomerase activity"/>
    <property type="evidence" value="ECO:0007669"/>
    <property type="project" value="UniProtKB-UniRule"/>
</dbReference>
<protein>
    <recommendedName>
        <fullName evidence="5">Peptidyl-prolyl cis-trans isomerase</fullName>
        <ecNumber evidence="5">5.2.1.8</ecNumber>
    </recommendedName>
</protein>
<feature type="non-terminal residue" evidence="9">
    <location>
        <position position="1"/>
    </location>
</feature>
<evidence type="ECO:0000256" key="4">
    <source>
        <dbReference type="PROSITE-ProRule" id="PRU00278"/>
    </source>
</evidence>
<dbReference type="Pfam" id="PF00397">
    <property type="entry name" value="WW"/>
    <property type="match status" value="1"/>
</dbReference>
<dbReference type="EC" id="5.2.1.8" evidence="5"/>
<feature type="domain" description="PpiC" evidence="8">
    <location>
        <begin position="88"/>
        <end position="205"/>
    </location>
</feature>
<dbReference type="InterPro" id="IPR000297">
    <property type="entry name" value="PPIase_PpiC"/>
</dbReference>
<dbReference type="InterPro" id="IPR046357">
    <property type="entry name" value="PPIase_dom_sf"/>
</dbReference>
<evidence type="ECO:0000256" key="1">
    <source>
        <dbReference type="ARBA" id="ARBA00000971"/>
    </source>
</evidence>
<dbReference type="SUPFAM" id="SSF51045">
    <property type="entry name" value="WW domain"/>
    <property type="match status" value="1"/>
</dbReference>